<protein>
    <submittedName>
        <fullName evidence="7">Fructokinase</fullName>
    </submittedName>
</protein>
<dbReference type="Gene3D" id="3.40.1190.20">
    <property type="match status" value="1"/>
</dbReference>
<dbReference type="InterPro" id="IPR050306">
    <property type="entry name" value="PfkB_Carbo_kinase"/>
</dbReference>
<feature type="domain" description="Carbohydrate kinase PfkB" evidence="6">
    <location>
        <begin position="3"/>
        <end position="294"/>
    </location>
</feature>
<evidence type="ECO:0000256" key="4">
    <source>
        <dbReference type="ARBA" id="ARBA00022777"/>
    </source>
</evidence>
<dbReference type="PANTHER" id="PTHR43085:SF1">
    <property type="entry name" value="PSEUDOURIDINE KINASE-RELATED"/>
    <property type="match status" value="1"/>
</dbReference>
<dbReference type="STRING" id="53463.SAMN05444389_10544"/>
<keyword evidence="3" id="KW-0547">Nucleotide-binding</keyword>
<dbReference type="PANTHER" id="PTHR43085">
    <property type="entry name" value="HEXOKINASE FAMILY MEMBER"/>
    <property type="match status" value="1"/>
</dbReference>
<evidence type="ECO:0000313" key="8">
    <source>
        <dbReference type="Proteomes" id="UP000184444"/>
    </source>
</evidence>
<accession>A0A1M7GY71</accession>
<organism evidence="7 8">
    <name type="scientific">Paracoccus solventivorans</name>
    <dbReference type="NCBI Taxonomy" id="53463"/>
    <lineage>
        <taxon>Bacteria</taxon>
        <taxon>Pseudomonadati</taxon>
        <taxon>Pseudomonadota</taxon>
        <taxon>Alphaproteobacteria</taxon>
        <taxon>Rhodobacterales</taxon>
        <taxon>Paracoccaceae</taxon>
        <taxon>Paracoccus</taxon>
    </lineage>
</organism>
<dbReference type="PROSITE" id="PS00584">
    <property type="entry name" value="PFKB_KINASES_2"/>
    <property type="match status" value="1"/>
</dbReference>
<dbReference type="OrthoDB" id="9795789at2"/>
<evidence type="ECO:0000259" key="6">
    <source>
        <dbReference type="Pfam" id="PF00294"/>
    </source>
</evidence>
<dbReference type="GO" id="GO:0005524">
    <property type="term" value="F:ATP binding"/>
    <property type="evidence" value="ECO:0007669"/>
    <property type="project" value="UniProtKB-KW"/>
</dbReference>
<dbReference type="InterPro" id="IPR011611">
    <property type="entry name" value="PfkB_dom"/>
</dbReference>
<evidence type="ECO:0000256" key="2">
    <source>
        <dbReference type="ARBA" id="ARBA00022679"/>
    </source>
</evidence>
<dbReference type="SUPFAM" id="SSF53613">
    <property type="entry name" value="Ribokinase-like"/>
    <property type="match status" value="1"/>
</dbReference>
<dbReference type="RefSeq" id="WP_084732063.1">
    <property type="nucleotide sequence ID" value="NZ_FRCK01000005.1"/>
</dbReference>
<name>A0A1M7GY71_9RHOB</name>
<sequence>MTVLCMGEALVDLVPRPDGSIRPLPGGGAWNTALALGRLGVATSFAWPISRDAYGALLLGPLAAAGVETSLCPRSDRPTALARIDLNSSDASYRFDYENSAGRMFAPAQLPPLPPDCRALLIGGISLAAEPCGSTVERFATSAARRGVPLMLDPNIRPQAIHDEPKYRARLDRLFALSHLVKLSAEDAVWLAPGMAPEETARRILARGPGIVVLTCGAQGALALTRQHRLYAAAVPATVADSIGAGDSFNAGFLASLLHSNALDAPDSAAVTAALALATKAAAITVSRPGADPPWADEL</sequence>
<dbReference type="InterPro" id="IPR002173">
    <property type="entry name" value="Carboh/pur_kinase_PfkB_CS"/>
</dbReference>
<comment type="similarity">
    <text evidence="1">Belongs to the carbohydrate kinase PfkB family.</text>
</comment>
<proteinExistence type="inferred from homology"/>
<dbReference type="GO" id="GO:0016301">
    <property type="term" value="F:kinase activity"/>
    <property type="evidence" value="ECO:0007669"/>
    <property type="project" value="UniProtKB-KW"/>
</dbReference>
<evidence type="ECO:0000256" key="3">
    <source>
        <dbReference type="ARBA" id="ARBA00022741"/>
    </source>
</evidence>
<gene>
    <name evidence="7" type="ORF">SAMN05444389_10544</name>
</gene>
<dbReference type="EMBL" id="FRCK01000005">
    <property type="protein sequence ID" value="SHM21160.1"/>
    <property type="molecule type" value="Genomic_DNA"/>
</dbReference>
<evidence type="ECO:0000256" key="1">
    <source>
        <dbReference type="ARBA" id="ARBA00010688"/>
    </source>
</evidence>
<keyword evidence="4 7" id="KW-0418">Kinase</keyword>
<keyword evidence="2" id="KW-0808">Transferase</keyword>
<evidence type="ECO:0000256" key="5">
    <source>
        <dbReference type="ARBA" id="ARBA00022840"/>
    </source>
</evidence>
<dbReference type="InterPro" id="IPR029056">
    <property type="entry name" value="Ribokinase-like"/>
</dbReference>
<keyword evidence="8" id="KW-1185">Reference proteome</keyword>
<dbReference type="AlphaFoldDB" id="A0A1M7GY71"/>
<keyword evidence="5" id="KW-0067">ATP-binding</keyword>
<dbReference type="Pfam" id="PF00294">
    <property type="entry name" value="PfkB"/>
    <property type="match status" value="1"/>
</dbReference>
<evidence type="ECO:0000313" key="7">
    <source>
        <dbReference type="EMBL" id="SHM21160.1"/>
    </source>
</evidence>
<dbReference type="Proteomes" id="UP000184444">
    <property type="component" value="Unassembled WGS sequence"/>
</dbReference>
<reference evidence="8" key="1">
    <citation type="submission" date="2016-11" db="EMBL/GenBank/DDBJ databases">
        <authorList>
            <person name="Varghese N."/>
            <person name="Submissions S."/>
        </authorList>
    </citation>
    <scope>NUCLEOTIDE SEQUENCE [LARGE SCALE GENOMIC DNA]</scope>
    <source>
        <strain evidence="8">DSM 6637</strain>
    </source>
</reference>